<comment type="pathway">
    <text evidence="2">Amino-acid degradation; L-phenylalanine degradation; acetoacetate and fumarate from L-phenylalanine: step 6/6.</text>
</comment>
<evidence type="ECO:0000259" key="3">
    <source>
        <dbReference type="Pfam" id="PF01557"/>
    </source>
</evidence>
<dbReference type="EMBL" id="JBFXLU010000231">
    <property type="protein sequence ID" value="KAL2834003.1"/>
    <property type="molecule type" value="Genomic_DNA"/>
</dbReference>
<dbReference type="Gene3D" id="3.90.850.10">
    <property type="entry name" value="Fumarylacetoacetase-like, C-terminal domain"/>
    <property type="match status" value="1"/>
</dbReference>
<dbReference type="Pfam" id="PF01557">
    <property type="entry name" value="FAA_hydrolase"/>
    <property type="match status" value="1"/>
</dbReference>
<keyword evidence="2" id="KW-0585">Phenylalanine catabolism</keyword>
<dbReference type="InterPro" id="IPR005959">
    <property type="entry name" value="Fumarylacetoacetase"/>
</dbReference>
<dbReference type="EC" id="3.7.1.2" evidence="2"/>
<evidence type="ECO:0000256" key="2">
    <source>
        <dbReference type="RuleBase" id="RU366008"/>
    </source>
</evidence>
<comment type="catalytic activity">
    <reaction evidence="2">
        <text>4-fumarylacetoacetate + H2O = acetoacetate + fumarate + H(+)</text>
        <dbReference type="Rhea" id="RHEA:10244"/>
        <dbReference type="ChEBI" id="CHEBI:13705"/>
        <dbReference type="ChEBI" id="CHEBI:15377"/>
        <dbReference type="ChEBI" id="CHEBI:15378"/>
        <dbReference type="ChEBI" id="CHEBI:18034"/>
        <dbReference type="ChEBI" id="CHEBI:29806"/>
        <dbReference type="EC" id="3.7.1.2"/>
    </reaction>
</comment>
<keyword evidence="2" id="KW-0460">Magnesium</keyword>
<name>A0ABR4J1R5_9EURO</name>
<keyword evidence="5" id="KW-1185">Reference proteome</keyword>
<proteinExistence type="inferred from homology"/>
<feature type="domain" description="Fumarylacetoacetase-like C-terminal" evidence="3">
    <location>
        <begin position="16"/>
        <end position="109"/>
    </location>
</feature>
<comment type="caution">
    <text evidence="4">The sequence shown here is derived from an EMBL/GenBank/DDBJ whole genome shotgun (WGS) entry which is preliminary data.</text>
</comment>
<dbReference type="PANTHER" id="PTHR43069">
    <property type="entry name" value="FUMARYLACETOACETASE"/>
    <property type="match status" value="1"/>
</dbReference>
<evidence type="ECO:0000256" key="1">
    <source>
        <dbReference type="ARBA" id="ARBA00010211"/>
    </source>
</evidence>
<accession>A0ABR4J1R5</accession>
<keyword evidence="2" id="KW-0378">Hydrolase</keyword>
<comment type="cofactor">
    <cofactor evidence="2">
        <name>Mg(2+)</name>
        <dbReference type="ChEBI" id="CHEBI:18420"/>
    </cofactor>
    <cofactor evidence="2">
        <name>Ca(2+)</name>
        <dbReference type="ChEBI" id="CHEBI:29108"/>
    </cofactor>
</comment>
<keyword evidence="2" id="KW-0106">Calcium</keyword>
<organism evidence="4 5">
    <name type="scientific">Aspergillus pseudoustus</name>
    <dbReference type="NCBI Taxonomy" id="1810923"/>
    <lineage>
        <taxon>Eukaryota</taxon>
        <taxon>Fungi</taxon>
        <taxon>Dikarya</taxon>
        <taxon>Ascomycota</taxon>
        <taxon>Pezizomycotina</taxon>
        <taxon>Eurotiomycetes</taxon>
        <taxon>Eurotiomycetidae</taxon>
        <taxon>Eurotiales</taxon>
        <taxon>Aspergillaceae</taxon>
        <taxon>Aspergillus</taxon>
        <taxon>Aspergillus subgen. Nidulantes</taxon>
    </lineage>
</organism>
<protein>
    <recommendedName>
        <fullName evidence="2">Fumarylacetoacetase</fullName>
        <ecNumber evidence="2">3.7.1.2</ecNumber>
    </recommendedName>
    <alternativeName>
        <fullName evidence="2">Fumarylacetoacetate hydrolase</fullName>
    </alternativeName>
</protein>
<reference evidence="4 5" key="1">
    <citation type="submission" date="2024-07" db="EMBL/GenBank/DDBJ databases">
        <title>Section-level genome sequencing and comparative genomics of Aspergillus sections Usti and Cavernicolus.</title>
        <authorList>
            <consortium name="Lawrence Berkeley National Laboratory"/>
            <person name="Nybo J.L."/>
            <person name="Vesth T.C."/>
            <person name="Theobald S."/>
            <person name="Frisvad J.C."/>
            <person name="Larsen T.O."/>
            <person name="Kjaerboelling I."/>
            <person name="Rothschild-Mancinelli K."/>
            <person name="Lyhne E.K."/>
            <person name="Kogle M.E."/>
            <person name="Barry K."/>
            <person name="Clum A."/>
            <person name="Na H."/>
            <person name="Ledsgaard L."/>
            <person name="Lin J."/>
            <person name="Lipzen A."/>
            <person name="Kuo A."/>
            <person name="Riley R."/>
            <person name="Mondo S."/>
            <person name="Labutti K."/>
            <person name="Haridas S."/>
            <person name="Pangalinan J."/>
            <person name="Salamov A.A."/>
            <person name="Simmons B.A."/>
            <person name="Magnuson J.K."/>
            <person name="Chen J."/>
            <person name="Drula E."/>
            <person name="Henrissat B."/>
            <person name="Wiebenga A."/>
            <person name="Lubbers R.J."/>
            <person name="Gomes A.C."/>
            <person name="Makela M.R."/>
            <person name="Stajich J."/>
            <person name="Grigoriev I.V."/>
            <person name="Mortensen U.H."/>
            <person name="De Vries R.P."/>
            <person name="Baker S.E."/>
            <person name="Andersen M.R."/>
        </authorList>
    </citation>
    <scope>NUCLEOTIDE SEQUENCE [LARGE SCALE GENOMIC DNA]</scope>
    <source>
        <strain evidence="4 5">CBS 123904</strain>
    </source>
</reference>
<dbReference type="InterPro" id="IPR036663">
    <property type="entry name" value="Fumarylacetoacetase_C_sf"/>
</dbReference>
<keyword evidence="2" id="KW-0479">Metal-binding</keyword>
<dbReference type="InterPro" id="IPR011234">
    <property type="entry name" value="Fumarylacetoacetase-like_C"/>
</dbReference>
<keyword evidence="2" id="KW-0828">Tyrosine catabolism</keyword>
<dbReference type="PANTHER" id="PTHR43069:SF2">
    <property type="entry name" value="FUMARYLACETOACETASE"/>
    <property type="match status" value="1"/>
</dbReference>
<dbReference type="SUPFAM" id="SSF56529">
    <property type="entry name" value="FAH"/>
    <property type="match status" value="1"/>
</dbReference>
<evidence type="ECO:0000313" key="4">
    <source>
        <dbReference type="EMBL" id="KAL2834003.1"/>
    </source>
</evidence>
<comment type="similarity">
    <text evidence="1 2">Belongs to the FAH family.</text>
</comment>
<dbReference type="Proteomes" id="UP001610446">
    <property type="component" value="Unassembled WGS sequence"/>
</dbReference>
<sequence>MDMLMGTDAGNGKSYLVTETNLNELYWTPYQQLAHLASAGEGITTGDIFGTGTLTSARRNDKGENTGIACLLERQLPQNALQSTKADGVVFLEDGDEVVMEGWCVNKATGVKFGFGECSGVVEPALKGY</sequence>
<evidence type="ECO:0000313" key="5">
    <source>
        <dbReference type="Proteomes" id="UP001610446"/>
    </source>
</evidence>
<gene>
    <name evidence="4" type="ORF">BJY01DRAFT_88750</name>
</gene>